<evidence type="ECO:0000256" key="1">
    <source>
        <dbReference type="SAM" id="MobiDB-lite"/>
    </source>
</evidence>
<feature type="region of interest" description="Disordered" evidence="1">
    <location>
        <begin position="82"/>
        <end position="129"/>
    </location>
</feature>
<keyword evidence="3" id="KW-1185">Reference proteome</keyword>
<dbReference type="GeneID" id="25906881"/>
<dbReference type="EMBL" id="KQ242049">
    <property type="protein sequence ID" value="KNC81287.1"/>
    <property type="molecule type" value="Genomic_DNA"/>
</dbReference>
<feature type="compositionally biased region" description="Basic and acidic residues" evidence="1">
    <location>
        <begin position="83"/>
        <end position="95"/>
    </location>
</feature>
<proteinExistence type="predicted"/>
<evidence type="ECO:0000313" key="2">
    <source>
        <dbReference type="EMBL" id="KNC81287.1"/>
    </source>
</evidence>
<evidence type="ECO:0000313" key="3">
    <source>
        <dbReference type="Proteomes" id="UP000054560"/>
    </source>
</evidence>
<gene>
    <name evidence="2" type="ORF">SARC_06377</name>
</gene>
<accession>A0A0L0FWT4</accession>
<organism evidence="2 3">
    <name type="scientific">Sphaeroforma arctica JP610</name>
    <dbReference type="NCBI Taxonomy" id="667725"/>
    <lineage>
        <taxon>Eukaryota</taxon>
        <taxon>Ichthyosporea</taxon>
        <taxon>Ichthyophonida</taxon>
        <taxon>Sphaeroforma</taxon>
    </lineage>
</organism>
<feature type="compositionally biased region" description="Low complexity" evidence="1">
    <location>
        <begin position="96"/>
        <end position="113"/>
    </location>
</feature>
<dbReference type="RefSeq" id="XP_014155189.1">
    <property type="nucleotide sequence ID" value="XM_014299714.1"/>
</dbReference>
<feature type="compositionally biased region" description="Polar residues" evidence="1">
    <location>
        <begin position="1"/>
        <end position="10"/>
    </location>
</feature>
<feature type="compositionally biased region" description="Polar residues" evidence="1">
    <location>
        <begin position="32"/>
        <end position="44"/>
    </location>
</feature>
<protein>
    <submittedName>
        <fullName evidence="2">Uncharacterized protein</fullName>
    </submittedName>
</protein>
<feature type="region of interest" description="Disordered" evidence="1">
    <location>
        <begin position="1"/>
        <end position="49"/>
    </location>
</feature>
<name>A0A0L0FWT4_9EUKA</name>
<sequence>MGAPVTSTLNGAKEPTGEDTISTVHLDGAKSDSGQITSTSSAKTNSERLRNDACIVRLPLISGGARNSVSIEGTTVGAISSALKEKEKDRQDDTKVVQVKMQQRQQQLQQQQQTKKRDRPCWSPRVFLK</sequence>
<dbReference type="AlphaFoldDB" id="A0A0L0FWT4"/>
<dbReference type="Proteomes" id="UP000054560">
    <property type="component" value="Unassembled WGS sequence"/>
</dbReference>
<reference evidence="2 3" key="1">
    <citation type="submission" date="2011-02" db="EMBL/GenBank/DDBJ databases">
        <title>The Genome Sequence of Sphaeroforma arctica JP610.</title>
        <authorList>
            <consortium name="The Broad Institute Genome Sequencing Platform"/>
            <person name="Russ C."/>
            <person name="Cuomo C."/>
            <person name="Young S.K."/>
            <person name="Zeng Q."/>
            <person name="Gargeya S."/>
            <person name="Alvarado L."/>
            <person name="Berlin A."/>
            <person name="Chapman S.B."/>
            <person name="Chen Z."/>
            <person name="Freedman E."/>
            <person name="Gellesch M."/>
            <person name="Goldberg J."/>
            <person name="Griggs A."/>
            <person name="Gujja S."/>
            <person name="Heilman E."/>
            <person name="Heiman D."/>
            <person name="Howarth C."/>
            <person name="Mehta T."/>
            <person name="Neiman D."/>
            <person name="Pearson M."/>
            <person name="Roberts A."/>
            <person name="Saif S."/>
            <person name="Shea T."/>
            <person name="Shenoy N."/>
            <person name="Sisk P."/>
            <person name="Stolte C."/>
            <person name="Sykes S."/>
            <person name="White J."/>
            <person name="Yandava C."/>
            <person name="Burger G."/>
            <person name="Gray M.W."/>
            <person name="Holland P.W.H."/>
            <person name="King N."/>
            <person name="Lang F.B.F."/>
            <person name="Roger A.J."/>
            <person name="Ruiz-Trillo I."/>
            <person name="Haas B."/>
            <person name="Nusbaum C."/>
            <person name="Birren B."/>
        </authorList>
    </citation>
    <scope>NUCLEOTIDE SEQUENCE [LARGE SCALE GENOMIC DNA]</scope>
    <source>
        <strain evidence="2 3">JP610</strain>
    </source>
</reference>